<protein>
    <submittedName>
        <fullName evidence="1">Unannotated protein</fullName>
    </submittedName>
</protein>
<dbReference type="AlphaFoldDB" id="A0A6J7I1M6"/>
<organism evidence="1">
    <name type="scientific">freshwater metagenome</name>
    <dbReference type="NCBI Taxonomy" id="449393"/>
    <lineage>
        <taxon>unclassified sequences</taxon>
        <taxon>metagenomes</taxon>
        <taxon>ecological metagenomes</taxon>
    </lineage>
</organism>
<reference evidence="1" key="1">
    <citation type="submission" date="2020-05" db="EMBL/GenBank/DDBJ databases">
        <authorList>
            <person name="Chiriac C."/>
            <person name="Salcher M."/>
            <person name="Ghai R."/>
            <person name="Kavagutti S V."/>
        </authorList>
    </citation>
    <scope>NUCLEOTIDE SEQUENCE</scope>
</reference>
<name>A0A6J7I1M6_9ZZZZ</name>
<proteinExistence type="predicted"/>
<dbReference type="EMBL" id="CAFBMX010000003">
    <property type="protein sequence ID" value="CAB4924631.1"/>
    <property type="molecule type" value="Genomic_DNA"/>
</dbReference>
<evidence type="ECO:0000313" key="1">
    <source>
        <dbReference type="EMBL" id="CAB4924631.1"/>
    </source>
</evidence>
<accession>A0A6J7I1M6</accession>
<gene>
    <name evidence="1" type="ORF">UFOPK3674_00769</name>
</gene>
<sequence length="86" mass="9552">MIYSYKQPHEILEDFRDEGFYPLAFPAIWNGGEAVICRSVPLTAAARTLAEHPNAMIRALFAVHVTRGCKRELTQLATDAGVHLAL</sequence>